<keyword evidence="1" id="KW-0488">Methylation</keyword>
<dbReference type="NCBIfam" id="TIGR02532">
    <property type="entry name" value="IV_pilin_GFxxxE"/>
    <property type="match status" value="1"/>
</dbReference>
<dbReference type="InterPro" id="IPR045584">
    <property type="entry name" value="Pilin-like"/>
</dbReference>
<reference evidence="3 4" key="1">
    <citation type="journal article" date="2016" name="Nat. Commun.">
        <title>Thousands of microbial genomes shed light on interconnected biogeochemical processes in an aquifer system.</title>
        <authorList>
            <person name="Anantharaman K."/>
            <person name="Brown C.T."/>
            <person name="Hug L.A."/>
            <person name="Sharon I."/>
            <person name="Castelle C.J."/>
            <person name="Probst A.J."/>
            <person name="Thomas B.C."/>
            <person name="Singh A."/>
            <person name="Wilkins M.J."/>
            <person name="Karaoz U."/>
            <person name="Brodie E.L."/>
            <person name="Williams K.H."/>
            <person name="Hubbard S.S."/>
            <person name="Banfield J.F."/>
        </authorList>
    </citation>
    <scope>NUCLEOTIDE SEQUENCE [LARGE SCALE GENOMIC DNA]</scope>
</reference>
<protein>
    <recommendedName>
        <fullName evidence="5">Type II secretion system protein GspG C-terminal domain-containing protein</fullName>
    </recommendedName>
</protein>
<evidence type="ECO:0000256" key="2">
    <source>
        <dbReference type="SAM" id="Phobius"/>
    </source>
</evidence>
<dbReference type="Proteomes" id="UP000176901">
    <property type="component" value="Unassembled WGS sequence"/>
</dbReference>
<dbReference type="GO" id="GO:0015627">
    <property type="term" value="C:type II protein secretion system complex"/>
    <property type="evidence" value="ECO:0007669"/>
    <property type="project" value="InterPro"/>
</dbReference>
<dbReference type="PROSITE" id="PS00409">
    <property type="entry name" value="PROKAR_NTER_METHYL"/>
    <property type="match status" value="1"/>
</dbReference>
<keyword evidence="2" id="KW-0812">Transmembrane</keyword>
<gene>
    <name evidence="3" type="ORF">A3C82_00705</name>
</gene>
<dbReference type="InterPro" id="IPR000983">
    <property type="entry name" value="Bac_GSPG_pilin"/>
</dbReference>
<feature type="transmembrane region" description="Helical" evidence="2">
    <location>
        <begin position="39"/>
        <end position="60"/>
    </location>
</feature>
<evidence type="ECO:0000313" key="4">
    <source>
        <dbReference type="Proteomes" id="UP000176901"/>
    </source>
</evidence>
<proteinExistence type="predicted"/>
<comment type="caution">
    <text evidence="3">The sequence shown here is derived from an EMBL/GenBank/DDBJ whole genome shotgun (WGS) entry which is preliminary data.</text>
</comment>
<dbReference type="EMBL" id="MHTW01000025">
    <property type="protein sequence ID" value="OHA66772.1"/>
    <property type="molecule type" value="Genomic_DNA"/>
</dbReference>
<evidence type="ECO:0000256" key="1">
    <source>
        <dbReference type="ARBA" id="ARBA00022481"/>
    </source>
</evidence>
<dbReference type="PRINTS" id="PR00813">
    <property type="entry name" value="BCTERIALGSPG"/>
</dbReference>
<evidence type="ECO:0008006" key="5">
    <source>
        <dbReference type="Google" id="ProtNLM"/>
    </source>
</evidence>
<dbReference type="InterPro" id="IPR012902">
    <property type="entry name" value="N_methyl_site"/>
</dbReference>
<evidence type="ECO:0000313" key="3">
    <source>
        <dbReference type="EMBL" id="OHA66772.1"/>
    </source>
</evidence>
<keyword evidence="2" id="KW-1133">Transmembrane helix</keyword>
<sequence length="175" mass="18939">MSMRRSRGFTLIEPRTRAKLGTGQASGSNDNKGFTLIELLVVIAIIGILSSTILVSLGGARQKARDARRQADLSQIVLALELDYSDNEKYSQYTPVEWEAAGTKIPKDTGRYLDPVPQDPSGSAYIWISNAIGAVTGCTDQQYCVYGDLEEAGYFAASPKGAKKLDAAPTQCPCW</sequence>
<dbReference type="Pfam" id="PF07963">
    <property type="entry name" value="N_methyl"/>
    <property type="match status" value="1"/>
</dbReference>
<dbReference type="SUPFAM" id="SSF54523">
    <property type="entry name" value="Pili subunits"/>
    <property type="match status" value="1"/>
</dbReference>
<organism evidence="3 4">
    <name type="scientific">Candidatus Wildermuthbacteria bacterium RIFCSPHIGHO2_02_FULL_47_12</name>
    <dbReference type="NCBI Taxonomy" id="1802451"/>
    <lineage>
        <taxon>Bacteria</taxon>
        <taxon>Candidatus Wildermuthiibacteriota</taxon>
    </lineage>
</organism>
<dbReference type="AlphaFoldDB" id="A0A1G2R3E3"/>
<keyword evidence="2" id="KW-0472">Membrane</keyword>
<accession>A0A1G2R3E3</accession>
<name>A0A1G2R3E3_9BACT</name>
<dbReference type="PANTHER" id="PTHR30093">
    <property type="entry name" value="GENERAL SECRETION PATHWAY PROTEIN G"/>
    <property type="match status" value="1"/>
</dbReference>
<dbReference type="Gene3D" id="3.30.700.10">
    <property type="entry name" value="Glycoprotein, Type 4 Pilin"/>
    <property type="match status" value="1"/>
</dbReference>
<dbReference type="STRING" id="1802451.A3C82_00705"/>
<dbReference type="GO" id="GO:0015628">
    <property type="term" value="P:protein secretion by the type II secretion system"/>
    <property type="evidence" value="ECO:0007669"/>
    <property type="project" value="InterPro"/>
</dbReference>